<protein>
    <submittedName>
        <fullName evidence="2">Uncharacterized protein</fullName>
    </submittedName>
</protein>
<reference evidence="2 3" key="1">
    <citation type="journal article" date="2014" name="Syst. Appl. Microbiol.">
        <title>Evidence for the existence of two new members of the family Chlamydiaceae and proposal of Chlamydia avium sp. nov. and Chlamydia gallinacea sp. nov.</title>
        <authorList>
            <person name="Sachse K."/>
            <person name="Laroucau K."/>
            <person name="Riege K."/>
            <person name="Wehner S."/>
            <person name="Dilcher M."/>
            <person name="Creasy H.H."/>
            <person name="Weidmann M."/>
            <person name="Myers G."/>
            <person name="Vorimore F."/>
            <person name="Vicari N."/>
            <person name="Magnino S."/>
            <person name="Liebler-Tenorio E."/>
            <person name="Ruettger A."/>
            <person name="Bavoil P.M."/>
            <person name="Hufert F.T."/>
            <person name="Rossello-Mora R."/>
            <person name="Marz M."/>
        </authorList>
    </citation>
    <scope>NUCLEOTIDE SEQUENCE [LARGE SCALE GENOMIC DNA]</scope>
    <source>
        <strain evidence="2 3">10DC88</strain>
    </source>
</reference>
<evidence type="ECO:0000256" key="1">
    <source>
        <dbReference type="SAM" id="Phobius"/>
    </source>
</evidence>
<feature type="transmembrane region" description="Helical" evidence="1">
    <location>
        <begin position="20"/>
        <end position="43"/>
    </location>
</feature>
<keyword evidence="1" id="KW-1133">Transmembrane helix</keyword>
<dbReference type="KEGG" id="cav:M832_07810"/>
<organism evidence="2 3">
    <name type="scientific">Chlamydia avium 10DC88</name>
    <dbReference type="NCBI Taxonomy" id="1229831"/>
    <lineage>
        <taxon>Bacteria</taxon>
        <taxon>Pseudomonadati</taxon>
        <taxon>Chlamydiota</taxon>
        <taxon>Chlamydiia</taxon>
        <taxon>Chlamydiales</taxon>
        <taxon>Chlamydiaceae</taxon>
        <taxon>Chlamydia/Chlamydophila group</taxon>
        <taxon>Chlamydia</taxon>
    </lineage>
</organism>
<gene>
    <name evidence="2" type="ORF">M832_07810</name>
</gene>
<dbReference type="HOGENOM" id="CLU_2680998_0_0_0"/>
<evidence type="ECO:0000313" key="3">
    <source>
        <dbReference type="Proteomes" id="UP000019433"/>
    </source>
</evidence>
<accession>W8JHH4</accession>
<evidence type="ECO:0000313" key="2">
    <source>
        <dbReference type="EMBL" id="AHK63630.1"/>
    </source>
</evidence>
<dbReference type="EMBL" id="CP006571">
    <property type="protein sequence ID" value="AHK63630.1"/>
    <property type="molecule type" value="Genomic_DNA"/>
</dbReference>
<keyword evidence="1" id="KW-0472">Membrane</keyword>
<proteinExistence type="predicted"/>
<dbReference type="AlphaFoldDB" id="W8JHH4"/>
<keyword evidence="1" id="KW-0812">Transmembrane</keyword>
<name>W8JHH4_9CHLA</name>
<dbReference type="Proteomes" id="UP000019433">
    <property type="component" value="Chromosome"/>
</dbReference>
<dbReference type="PATRIC" id="fig|1229831.3.peg.779"/>
<sequence length="74" mass="8872">MKTYNVVIDVTVLWIFIRKSVALIMTLSSYIEIVFLTIHGLFLKQVENKREIFLSERIVFSVKPERTIHKEIWF</sequence>